<comment type="caution">
    <text evidence="1">The sequence shown here is derived from an EMBL/GenBank/DDBJ whole genome shotgun (WGS) entry which is preliminary data.</text>
</comment>
<dbReference type="EMBL" id="JAODUP010000268">
    <property type="protein sequence ID" value="KAK2154483.1"/>
    <property type="molecule type" value="Genomic_DNA"/>
</dbReference>
<organism evidence="1 2">
    <name type="scientific">Paralvinella palmiformis</name>
    <dbReference type="NCBI Taxonomy" id="53620"/>
    <lineage>
        <taxon>Eukaryota</taxon>
        <taxon>Metazoa</taxon>
        <taxon>Spiralia</taxon>
        <taxon>Lophotrochozoa</taxon>
        <taxon>Annelida</taxon>
        <taxon>Polychaeta</taxon>
        <taxon>Sedentaria</taxon>
        <taxon>Canalipalpata</taxon>
        <taxon>Terebellida</taxon>
        <taxon>Terebelliformia</taxon>
        <taxon>Alvinellidae</taxon>
        <taxon>Paralvinella</taxon>
    </lineage>
</organism>
<accession>A0AAD9JL70</accession>
<sequence length="39" mass="4218">ALLPAYKRGSSSAHSVTVLIGGRLNSYQRPEIENCQVSD</sequence>
<reference evidence="1" key="1">
    <citation type="journal article" date="2023" name="Mol. Biol. Evol.">
        <title>Third-Generation Sequencing Reveals the Adaptive Role of the Epigenome in Three Deep-Sea Polychaetes.</title>
        <authorList>
            <person name="Perez M."/>
            <person name="Aroh O."/>
            <person name="Sun Y."/>
            <person name="Lan Y."/>
            <person name="Juniper S.K."/>
            <person name="Young C.R."/>
            <person name="Angers B."/>
            <person name="Qian P.Y."/>
        </authorList>
    </citation>
    <scope>NUCLEOTIDE SEQUENCE</scope>
    <source>
        <strain evidence="1">P08H-3</strain>
    </source>
</reference>
<name>A0AAD9JL70_9ANNE</name>
<feature type="non-terminal residue" evidence="1">
    <location>
        <position position="1"/>
    </location>
</feature>
<gene>
    <name evidence="1" type="ORF">LSH36_268g03009</name>
</gene>
<keyword evidence="2" id="KW-1185">Reference proteome</keyword>
<dbReference type="AlphaFoldDB" id="A0AAD9JL70"/>
<evidence type="ECO:0000313" key="1">
    <source>
        <dbReference type="EMBL" id="KAK2154483.1"/>
    </source>
</evidence>
<dbReference type="Proteomes" id="UP001208570">
    <property type="component" value="Unassembled WGS sequence"/>
</dbReference>
<protein>
    <submittedName>
        <fullName evidence="1">Uncharacterized protein</fullName>
    </submittedName>
</protein>
<evidence type="ECO:0000313" key="2">
    <source>
        <dbReference type="Proteomes" id="UP001208570"/>
    </source>
</evidence>
<proteinExistence type="predicted"/>